<proteinExistence type="predicted"/>
<dbReference type="Proteomes" id="UP000525652">
    <property type="component" value="Unassembled WGS sequence"/>
</dbReference>
<name>A0A7X1AXC8_9BACT</name>
<reference evidence="1 2" key="1">
    <citation type="submission" date="2020-07" db="EMBL/GenBank/DDBJ databases">
        <authorList>
            <person name="Feng X."/>
        </authorList>
    </citation>
    <scope>NUCLEOTIDE SEQUENCE [LARGE SCALE GENOMIC DNA]</scope>
    <source>
        <strain evidence="1 2">JCM14086</strain>
    </source>
</reference>
<evidence type="ECO:0000313" key="2">
    <source>
        <dbReference type="Proteomes" id="UP000525652"/>
    </source>
</evidence>
<gene>
    <name evidence="1" type="ORF">H5P30_08245</name>
</gene>
<accession>A0A7X1AXC8</accession>
<dbReference type="RefSeq" id="WP_185692474.1">
    <property type="nucleotide sequence ID" value="NZ_JACHVA010000075.1"/>
</dbReference>
<organism evidence="1 2">
    <name type="scientific">Puniceicoccus vermicola</name>
    <dbReference type="NCBI Taxonomy" id="388746"/>
    <lineage>
        <taxon>Bacteria</taxon>
        <taxon>Pseudomonadati</taxon>
        <taxon>Verrucomicrobiota</taxon>
        <taxon>Opitutia</taxon>
        <taxon>Puniceicoccales</taxon>
        <taxon>Puniceicoccaceae</taxon>
        <taxon>Puniceicoccus</taxon>
    </lineage>
</organism>
<protein>
    <submittedName>
        <fullName evidence="1">Uncharacterized protein</fullName>
    </submittedName>
</protein>
<evidence type="ECO:0000313" key="1">
    <source>
        <dbReference type="EMBL" id="MBC2601765.1"/>
    </source>
</evidence>
<keyword evidence="2" id="KW-1185">Reference proteome</keyword>
<comment type="caution">
    <text evidence="1">The sequence shown here is derived from an EMBL/GenBank/DDBJ whole genome shotgun (WGS) entry which is preliminary data.</text>
</comment>
<sequence>MKLPLSLTSSAQKLVDHPSAIADLRQTFYAEGEAKAKGLANKMTQVVDAIKAVKNHDTEDIEQGLVLAKLYPSRTVDKILAQVSRLHNRRAKKVEAENKRYLAAEGKFSGLEEYPNAIEHLESVERTESEFEASKVHARLVAVKAAAEATPGSTKGFVERCLNFSSFYPGRSSESIVSSLAKRHL</sequence>
<dbReference type="AlphaFoldDB" id="A0A7X1AXC8"/>
<dbReference type="EMBL" id="JACHVA010000075">
    <property type="protein sequence ID" value="MBC2601765.1"/>
    <property type="molecule type" value="Genomic_DNA"/>
</dbReference>